<comment type="similarity">
    <text evidence="1">Belongs to the bactofilin family.</text>
</comment>
<dbReference type="Proteomes" id="UP001367771">
    <property type="component" value="Unassembled WGS sequence"/>
</dbReference>
<dbReference type="InterPro" id="IPR007607">
    <property type="entry name" value="BacA/B"/>
</dbReference>
<dbReference type="PANTHER" id="PTHR35024:SF4">
    <property type="entry name" value="POLYMER-FORMING CYTOSKELETAL PROTEIN"/>
    <property type="match status" value="1"/>
</dbReference>
<evidence type="ECO:0000313" key="3">
    <source>
        <dbReference type="Proteomes" id="UP001367771"/>
    </source>
</evidence>
<evidence type="ECO:0000256" key="1">
    <source>
        <dbReference type="ARBA" id="ARBA00044755"/>
    </source>
</evidence>
<organism evidence="2 3">
    <name type="scientific">Sphingomonas kyungheensis</name>
    <dbReference type="NCBI Taxonomy" id="1069987"/>
    <lineage>
        <taxon>Bacteria</taxon>
        <taxon>Pseudomonadati</taxon>
        <taxon>Pseudomonadota</taxon>
        <taxon>Alphaproteobacteria</taxon>
        <taxon>Sphingomonadales</taxon>
        <taxon>Sphingomonadaceae</taxon>
        <taxon>Sphingomonas</taxon>
    </lineage>
</organism>
<keyword evidence="3" id="KW-1185">Reference proteome</keyword>
<proteinExistence type="inferred from homology"/>
<comment type="caution">
    <text evidence="2">The sequence shown here is derived from an EMBL/GenBank/DDBJ whole genome shotgun (WGS) entry which is preliminary data.</text>
</comment>
<dbReference type="EMBL" id="JBBBDM010000001">
    <property type="protein sequence ID" value="MEI5685941.1"/>
    <property type="molecule type" value="Genomic_DNA"/>
</dbReference>
<dbReference type="PANTHER" id="PTHR35024">
    <property type="entry name" value="HYPOTHETICAL CYTOSOLIC PROTEIN"/>
    <property type="match status" value="1"/>
</dbReference>
<name>A0ABU8GYK6_9SPHN</name>
<dbReference type="Pfam" id="PF04519">
    <property type="entry name" value="Bactofilin"/>
    <property type="match status" value="1"/>
</dbReference>
<sequence>MNKASTFSMIGADVFIEGNLSATADLHIDGQVQGDITCTSLVQGPSSELTGLVSAQSGHLAGTVRGTITISTLVIQRSAHIIGDVHYESLTIEQGARVEGRFAKAGSEVPMPVPMPVDDHPLMLESD</sequence>
<reference evidence="2 3" key="1">
    <citation type="journal article" date="2013" name="Int. J. Syst. Evol. Microbiol.">
        <title>Sphingomonas kyungheensis sp. nov., a bacterium with ginsenoside-converting activity isolated from soil of a ginseng field.</title>
        <authorList>
            <person name="Son H.M."/>
            <person name="Yang J.E."/>
            <person name="Park Y."/>
            <person name="Han C.K."/>
            <person name="Kim S.G."/>
            <person name="Kook M."/>
            <person name="Yi T.H."/>
        </authorList>
    </citation>
    <scope>NUCLEOTIDE SEQUENCE [LARGE SCALE GENOMIC DNA]</scope>
    <source>
        <strain evidence="2 3">LMG 26582</strain>
    </source>
</reference>
<protein>
    <submittedName>
        <fullName evidence="2">Polymer-forming cytoskeletal protein</fullName>
    </submittedName>
</protein>
<dbReference type="RefSeq" id="WP_037532199.1">
    <property type="nucleotide sequence ID" value="NZ_JBBBDM010000001.1"/>
</dbReference>
<gene>
    <name evidence="2" type="ORF">V8201_02490</name>
</gene>
<evidence type="ECO:0000313" key="2">
    <source>
        <dbReference type="EMBL" id="MEI5685941.1"/>
    </source>
</evidence>
<accession>A0ABU8GYK6</accession>